<protein>
    <submittedName>
        <fullName evidence="6">Cobalamin adenosyltransferase</fullName>
    </submittedName>
</protein>
<dbReference type="RefSeq" id="WP_369716084.1">
    <property type="nucleotide sequence ID" value="NZ_CP165647.1"/>
</dbReference>
<evidence type="ECO:0000256" key="2">
    <source>
        <dbReference type="ARBA" id="ARBA00022741"/>
    </source>
</evidence>
<sequence length="260" mass="31005">MPVITEGMLRKLEKEGHLEKVRITEKDILTPSAREYLNVKKIDYRIKKSQEKAIEKKENDEKKSEISQVKKSEEKISPKRQYRDYFTGAIYDKKPEYMTQLFGDNLVVKNHKRIILRGKFDILQAEIIKYWKKYEKNKKLESDFAQTYRFVRDLFISEMTDMEFQERNVLGYDIDTLKDITHNTVKYFKTGHLFEINIDYDESVIDLNYLRALSRECELAAVEAFYKEGKVERLDMLKALNRLSSILYLMMLKANNGDYK</sequence>
<proteinExistence type="predicted"/>
<dbReference type="GO" id="GO:0006580">
    <property type="term" value="P:ethanolamine metabolic process"/>
    <property type="evidence" value="ECO:0007669"/>
    <property type="project" value="InterPro"/>
</dbReference>
<dbReference type="Pfam" id="PF01923">
    <property type="entry name" value="Cob_adeno_trans"/>
    <property type="match status" value="1"/>
</dbReference>
<dbReference type="AlphaFoldDB" id="A0AB39V3W8"/>
<dbReference type="Gene3D" id="1.20.1200.10">
    <property type="entry name" value="Cobalamin adenosyltransferase-like"/>
    <property type="match status" value="1"/>
</dbReference>
<feature type="region of interest" description="Disordered" evidence="4">
    <location>
        <begin position="53"/>
        <end position="73"/>
    </location>
</feature>
<reference evidence="6" key="1">
    <citation type="submission" date="2024-07" db="EMBL/GenBank/DDBJ databases">
        <authorList>
            <person name="Li X.-J."/>
            <person name="Wang X."/>
        </authorList>
    </citation>
    <scope>NUCLEOTIDE SEQUENCE</scope>
    <source>
        <strain evidence="6">HSP-536</strain>
    </source>
</reference>
<dbReference type="GO" id="GO:0005524">
    <property type="term" value="F:ATP binding"/>
    <property type="evidence" value="ECO:0007669"/>
    <property type="project" value="UniProtKB-KW"/>
</dbReference>
<dbReference type="InterPro" id="IPR016030">
    <property type="entry name" value="CblAdoTrfase-like"/>
</dbReference>
<dbReference type="InterPro" id="IPR036451">
    <property type="entry name" value="CblAdoTrfase-like_sf"/>
</dbReference>
<evidence type="ECO:0000259" key="5">
    <source>
        <dbReference type="Pfam" id="PF01923"/>
    </source>
</evidence>
<name>A0AB39V3W8_9FUSO</name>
<dbReference type="EMBL" id="CP165647">
    <property type="protein sequence ID" value="XDU62350.1"/>
    <property type="molecule type" value="Genomic_DNA"/>
</dbReference>
<keyword evidence="3" id="KW-0067">ATP-binding</keyword>
<dbReference type="PIRSF" id="PIRSF012294">
    <property type="entry name" value="ATR_EutT"/>
    <property type="match status" value="1"/>
</dbReference>
<dbReference type="InterPro" id="IPR009194">
    <property type="entry name" value="AdoTrfase_EutT"/>
</dbReference>
<gene>
    <name evidence="6" type="ORF">AB8B28_00195</name>
</gene>
<dbReference type="KEGG" id="lala:AB8B28_00195"/>
<dbReference type="GO" id="GO:0008817">
    <property type="term" value="F:corrinoid adenosyltransferase activity"/>
    <property type="evidence" value="ECO:0007669"/>
    <property type="project" value="InterPro"/>
</dbReference>
<evidence type="ECO:0000256" key="3">
    <source>
        <dbReference type="ARBA" id="ARBA00022840"/>
    </source>
</evidence>
<feature type="domain" description="Cobalamin adenosyltransferase-like" evidence="5">
    <location>
        <begin position="96"/>
        <end position="253"/>
    </location>
</feature>
<organism evidence="6">
    <name type="scientific">Leptotrichia alba</name>
    <dbReference type="NCBI Taxonomy" id="3239304"/>
    <lineage>
        <taxon>Bacteria</taxon>
        <taxon>Fusobacteriati</taxon>
        <taxon>Fusobacteriota</taxon>
        <taxon>Fusobacteriia</taxon>
        <taxon>Fusobacteriales</taxon>
        <taxon>Leptotrichiaceae</taxon>
        <taxon>Leptotrichia</taxon>
    </lineage>
</organism>
<keyword evidence="1" id="KW-0808">Transferase</keyword>
<evidence type="ECO:0000256" key="1">
    <source>
        <dbReference type="ARBA" id="ARBA00022679"/>
    </source>
</evidence>
<dbReference type="SUPFAM" id="SSF89028">
    <property type="entry name" value="Cobalamin adenosyltransferase-like"/>
    <property type="match status" value="1"/>
</dbReference>
<keyword evidence="2" id="KW-0547">Nucleotide-binding</keyword>
<accession>A0AB39V3W8</accession>
<evidence type="ECO:0000256" key="4">
    <source>
        <dbReference type="SAM" id="MobiDB-lite"/>
    </source>
</evidence>
<dbReference type="GO" id="GO:0009236">
    <property type="term" value="P:cobalamin biosynthetic process"/>
    <property type="evidence" value="ECO:0007669"/>
    <property type="project" value="InterPro"/>
</dbReference>
<evidence type="ECO:0000313" key="6">
    <source>
        <dbReference type="EMBL" id="XDU62350.1"/>
    </source>
</evidence>